<dbReference type="Pfam" id="PF04791">
    <property type="entry name" value="LMBR1"/>
    <property type="match status" value="1"/>
</dbReference>
<accession>A0A150GG52</accession>
<dbReference type="Proteomes" id="UP000075714">
    <property type="component" value="Unassembled WGS sequence"/>
</dbReference>
<feature type="transmembrane region" description="Helical" evidence="6">
    <location>
        <begin position="141"/>
        <end position="163"/>
    </location>
</feature>
<evidence type="ECO:0000313" key="7">
    <source>
        <dbReference type="EMBL" id="KXZ48819.1"/>
    </source>
</evidence>
<dbReference type="OrthoDB" id="73273at2759"/>
<comment type="caution">
    <text evidence="7">The sequence shown here is derived from an EMBL/GenBank/DDBJ whole genome shotgun (WGS) entry which is preliminary data.</text>
</comment>
<dbReference type="PANTHER" id="PTHR31652">
    <property type="entry name" value="LIMR FAMILY PROTEIN DDB_G0283707-RELATED"/>
    <property type="match status" value="1"/>
</dbReference>
<evidence type="ECO:0000256" key="2">
    <source>
        <dbReference type="ARBA" id="ARBA00022692"/>
    </source>
</evidence>
<evidence type="ECO:0000256" key="5">
    <source>
        <dbReference type="SAM" id="Coils"/>
    </source>
</evidence>
<evidence type="ECO:0000256" key="1">
    <source>
        <dbReference type="ARBA" id="ARBA00004141"/>
    </source>
</evidence>
<comment type="subcellular location">
    <subcellularLocation>
        <location evidence="1">Membrane</location>
        <topology evidence="1">Multi-pass membrane protein</topology>
    </subcellularLocation>
</comment>
<organism evidence="7 8">
    <name type="scientific">Gonium pectorale</name>
    <name type="common">Green alga</name>
    <dbReference type="NCBI Taxonomy" id="33097"/>
    <lineage>
        <taxon>Eukaryota</taxon>
        <taxon>Viridiplantae</taxon>
        <taxon>Chlorophyta</taxon>
        <taxon>core chlorophytes</taxon>
        <taxon>Chlorophyceae</taxon>
        <taxon>CS clade</taxon>
        <taxon>Chlamydomonadales</taxon>
        <taxon>Volvocaceae</taxon>
        <taxon>Gonium</taxon>
    </lineage>
</organism>
<reference evidence="8" key="1">
    <citation type="journal article" date="2016" name="Nat. Commun.">
        <title>The Gonium pectorale genome demonstrates co-option of cell cycle regulation during the evolution of multicellularity.</title>
        <authorList>
            <person name="Hanschen E.R."/>
            <person name="Marriage T.N."/>
            <person name="Ferris P.J."/>
            <person name="Hamaji T."/>
            <person name="Toyoda A."/>
            <person name="Fujiyama A."/>
            <person name="Neme R."/>
            <person name="Noguchi H."/>
            <person name="Minakuchi Y."/>
            <person name="Suzuki M."/>
            <person name="Kawai-Toyooka H."/>
            <person name="Smith D.R."/>
            <person name="Sparks H."/>
            <person name="Anderson J."/>
            <person name="Bakaric R."/>
            <person name="Luria V."/>
            <person name="Karger A."/>
            <person name="Kirschner M.W."/>
            <person name="Durand P.M."/>
            <person name="Michod R.E."/>
            <person name="Nozaki H."/>
            <person name="Olson B.J."/>
        </authorList>
    </citation>
    <scope>NUCLEOTIDE SEQUENCE [LARGE SCALE GENOMIC DNA]</scope>
    <source>
        <strain evidence="8">NIES-2863</strain>
    </source>
</reference>
<feature type="transmembrane region" description="Helical" evidence="6">
    <location>
        <begin position="235"/>
        <end position="257"/>
    </location>
</feature>
<dbReference type="PANTHER" id="PTHR31652:SF0">
    <property type="entry name" value="LIMR FAMILY PROTEIN DDB_G0283707-RELATED"/>
    <property type="match status" value="1"/>
</dbReference>
<feature type="transmembrane region" description="Helical" evidence="6">
    <location>
        <begin position="338"/>
        <end position="364"/>
    </location>
</feature>
<evidence type="ECO:0000256" key="6">
    <source>
        <dbReference type="SAM" id="Phobius"/>
    </source>
</evidence>
<keyword evidence="4 6" id="KW-0472">Membrane</keyword>
<dbReference type="AlphaFoldDB" id="A0A150GG52"/>
<keyword evidence="2 6" id="KW-0812">Transmembrane</keyword>
<sequence length="529" mass="59747">MGPGRSLLALPQGFNWFLILVAAVISILVLAGCVYLLIEYQHPEDRNQAWFPKIIVIFSMSLAIWTVLMFPLDVANTQACNLSISPSACTYTLPMHQLWYAVFIANLVLVFLIIPFTLFFYEADSDYTFCQKVKGSLMWTAGFLVFIILIIVIMYLLIGYVVYPTQQLTSGVRDMGILGSLNATNTSCILPLTSSKSNASLVPDFQCSAFSSTFKASNWKIRVSLPVYIMAIQSVLGWLLFLVFAGVGLLAAPIDWLQEFLGRPRAMITKSEYMRRAQIIAQRAKQIANMLQMLRRADRDRRYRSNLQKLTREVALLEEDEYQLERVFPQGEDGEVKWVLFMLGFYVLGFMAFAGFCLTLAWVAHMIAYMLPPTPLHPFLNEMFIALDGVFPLFGVGAFAMFCLYLVTVAMKGNFLMGLNFLVIKLYPMRPGATMMSSFLVNTALVLVMSPAIVQFCAQAFAVYANGTSIFDVFGNQVMYLIGIKYIYNFNIFLYGMLAFMVLAGVFLGFRGKKVWKRRNPLEAYAMID</sequence>
<gene>
    <name evidence="7" type="ORF">GPECTOR_25g404</name>
</gene>
<proteinExistence type="predicted"/>
<feature type="transmembrane region" description="Helical" evidence="6">
    <location>
        <begin position="439"/>
        <end position="466"/>
    </location>
</feature>
<feature type="transmembrane region" description="Helical" evidence="6">
    <location>
        <begin position="50"/>
        <end position="72"/>
    </location>
</feature>
<feature type="transmembrane region" description="Helical" evidence="6">
    <location>
        <begin position="16"/>
        <end position="38"/>
    </location>
</feature>
<feature type="transmembrane region" description="Helical" evidence="6">
    <location>
        <begin position="98"/>
        <end position="121"/>
    </location>
</feature>
<protein>
    <recommendedName>
        <fullName evidence="9">LIMR family protein</fullName>
    </recommendedName>
</protein>
<keyword evidence="8" id="KW-1185">Reference proteome</keyword>
<feature type="coiled-coil region" evidence="5">
    <location>
        <begin position="300"/>
        <end position="327"/>
    </location>
</feature>
<evidence type="ECO:0000256" key="4">
    <source>
        <dbReference type="ARBA" id="ARBA00023136"/>
    </source>
</evidence>
<evidence type="ECO:0000313" key="8">
    <source>
        <dbReference type="Proteomes" id="UP000075714"/>
    </source>
</evidence>
<evidence type="ECO:0008006" key="9">
    <source>
        <dbReference type="Google" id="ProtNLM"/>
    </source>
</evidence>
<feature type="transmembrane region" description="Helical" evidence="6">
    <location>
        <begin position="486"/>
        <end position="510"/>
    </location>
</feature>
<keyword evidence="3 6" id="KW-1133">Transmembrane helix</keyword>
<evidence type="ECO:0000256" key="3">
    <source>
        <dbReference type="ARBA" id="ARBA00022989"/>
    </source>
</evidence>
<dbReference type="EMBL" id="LSYV01000026">
    <property type="protein sequence ID" value="KXZ48819.1"/>
    <property type="molecule type" value="Genomic_DNA"/>
</dbReference>
<dbReference type="STRING" id="33097.A0A150GG52"/>
<keyword evidence="5" id="KW-0175">Coiled coil</keyword>
<feature type="transmembrane region" description="Helical" evidence="6">
    <location>
        <begin position="384"/>
        <end position="407"/>
    </location>
</feature>
<dbReference type="GO" id="GO:0016020">
    <property type="term" value="C:membrane"/>
    <property type="evidence" value="ECO:0007669"/>
    <property type="project" value="UniProtKB-SubCell"/>
</dbReference>
<name>A0A150GG52_GONPE</name>
<dbReference type="PROSITE" id="PS51257">
    <property type="entry name" value="PROKAR_LIPOPROTEIN"/>
    <property type="match status" value="1"/>
</dbReference>
<dbReference type="InterPro" id="IPR006876">
    <property type="entry name" value="LMBR1-like_membr_prot"/>
</dbReference>